<reference evidence="1 2" key="1">
    <citation type="submission" date="2018-06" db="EMBL/GenBank/DDBJ databases">
        <title>Uncovering a Universe of Circular DNA Viruses in Animal Metagenomes.</title>
        <authorList>
            <person name="Tisza M."/>
            <person name="Buck C."/>
            <person name="Pastrana D."/>
            <person name="Welch N."/>
            <person name="Peretti A."/>
        </authorList>
    </citation>
    <scope>NUCLEOTIDE SEQUENCE [LARGE SCALE GENOMIC DNA]</scope>
    <source>
        <strain evidence="1">Ctcc615</strain>
    </source>
</reference>
<sequence length="289" mass="30706">MKQLFICQNEAYATSAKFTDLTTVPEGAIALFSLKDGTAITSKPTSNFSFAVGRGANKMPLVFPEVDVKSLTVEKASYEAGDTFTAKITVPTPEVGKEYTVLVTKKGTVFNERNTWSFSSVATSAVAANVAKQIVAQINGNKYQLGVTAENTGGAITITAAEIGTDYEVLGGDGLMGVEPTDVTHGKKAVCDKAYIQDLASRCAAGKGFNYTDDADIYPGYPEVVADDEYVLYTLRFAVPRISAKQRDEVVYQLVHIAVPTESSAVATLDAIFGTSSEAGVSVVSEDEE</sequence>
<protein>
    <submittedName>
        <fullName evidence="1">Tail sheath protein</fullName>
    </submittedName>
</protein>
<dbReference type="GeneID" id="65114777"/>
<dbReference type="RefSeq" id="YP_010097115.1">
    <property type="nucleotide sequence ID" value="NC_055756.1"/>
</dbReference>
<name>A0A345BP25_9CAUD</name>
<dbReference type="EMBL" id="MH552500">
    <property type="protein sequence ID" value="AXF52196.1"/>
    <property type="molecule type" value="Genomic_DNA"/>
</dbReference>
<dbReference type="Proteomes" id="UP000257457">
    <property type="component" value="Segment"/>
</dbReference>
<evidence type="ECO:0000313" key="2">
    <source>
        <dbReference type="Proteomes" id="UP000257457"/>
    </source>
</evidence>
<keyword evidence="2" id="KW-1185">Reference proteome</keyword>
<accession>A0A345BP25</accession>
<organism evidence="1 2">
    <name type="scientific">crAssphage sp. isolate ctcc615</name>
    <dbReference type="NCBI Taxonomy" id="2989853"/>
    <lineage>
        <taxon>Viruses</taxon>
        <taxon>Duplodnaviria</taxon>
        <taxon>Heunggongvirae</taxon>
        <taxon>Uroviricota</taxon>
        <taxon>Caudoviricetes</taxon>
        <taxon>Crassvirales</taxon>
        <taxon>Intestiviridae</taxon>
        <taxon>Obtuvirinae</taxon>
        <taxon>Wotdevirus</taxon>
        <taxon>Wotdevirus murinus</taxon>
    </lineage>
</organism>
<evidence type="ECO:0000313" key="1">
    <source>
        <dbReference type="EMBL" id="AXF52196.1"/>
    </source>
</evidence>
<proteinExistence type="predicted"/>